<dbReference type="InterPro" id="IPR012334">
    <property type="entry name" value="Pectin_lyas_fold"/>
</dbReference>
<evidence type="ECO:0008006" key="2">
    <source>
        <dbReference type="Google" id="ProtNLM"/>
    </source>
</evidence>
<dbReference type="Gene3D" id="2.160.20.10">
    <property type="entry name" value="Single-stranded right-handed beta-helix, Pectin lyase-like"/>
    <property type="match status" value="1"/>
</dbReference>
<protein>
    <recommendedName>
        <fullName evidence="2">Pectate lyase</fullName>
    </recommendedName>
</protein>
<dbReference type="EMBL" id="MT143017">
    <property type="protein sequence ID" value="QJA91830.1"/>
    <property type="molecule type" value="Genomic_DNA"/>
</dbReference>
<organism evidence="1">
    <name type="scientific">viral metagenome</name>
    <dbReference type="NCBI Taxonomy" id="1070528"/>
    <lineage>
        <taxon>unclassified sequences</taxon>
        <taxon>metagenomes</taxon>
        <taxon>organismal metagenomes</taxon>
    </lineage>
</organism>
<accession>A0A6M3LAR8</accession>
<reference evidence="1" key="1">
    <citation type="submission" date="2020-03" db="EMBL/GenBank/DDBJ databases">
        <title>The deep terrestrial virosphere.</title>
        <authorList>
            <person name="Holmfeldt K."/>
            <person name="Nilsson E."/>
            <person name="Simone D."/>
            <person name="Lopez-Fernandez M."/>
            <person name="Wu X."/>
            <person name="de Brujin I."/>
            <person name="Lundin D."/>
            <person name="Andersson A."/>
            <person name="Bertilsson S."/>
            <person name="Dopson M."/>
        </authorList>
    </citation>
    <scope>NUCLEOTIDE SEQUENCE</scope>
    <source>
        <strain evidence="1">MM415B03246</strain>
    </source>
</reference>
<gene>
    <name evidence="1" type="ORF">MM415B03246_0003</name>
</gene>
<name>A0A6M3LAR8_9ZZZZ</name>
<proteinExistence type="predicted"/>
<dbReference type="AlphaFoldDB" id="A0A6M3LAR8"/>
<evidence type="ECO:0000313" key="1">
    <source>
        <dbReference type="EMBL" id="QJA91830.1"/>
    </source>
</evidence>
<sequence>MIKKRNLDPSLVQWIMTATGFGPGMGKIKYLCVDGSSTSQYEPWLWDQGVKESEIFYDLATAYAAMEAYRNDILLVLPGDHIQTAQLTWDKDATALVGCGSLNQRFQGSTYVSGGIRISCVTAAVTDILNITADYFSMYNIGTFNSAANTGNKSDINISGKNFYADHCAFRGGNNATQIANATAGIPIWVDSAIAGGGNAMWIKNSMIGSAGNTTRTKGPGCMYFEGGAAAGFNPVIENCLLSTRCEVETGSQTCMILLEANYAVDRELLFKGCNFYNFVENLANKLDVCITDECATTHTITIDQTCTLSGVDAWATPMTYVQCSAPVGYVTGGIGLNA</sequence>